<reference evidence="8" key="1">
    <citation type="submission" date="2023-05" db="EMBL/GenBank/DDBJ databases">
        <title>Comparative genomics of Bacillaceae isolates and their secondary metabolite potential.</title>
        <authorList>
            <person name="Song L."/>
            <person name="Nielsen L.J."/>
            <person name="Mohite O."/>
            <person name="Xu X."/>
            <person name="Weber T."/>
            <person name="Kovacs A.T."/>
        </authorList>
    </citation>
    <scope>NUCLEOTIDE SEQUENCE</scope>
    <source>
        <strain evidence="8">LY1</strain>
    </source>
</reference>
<feature type="transmembrane region" description="Helical" evidence="6">
    <location>
        <begin position="386"/>
        <end position="409"/>
    </location>
</feature>
<dbReference type="GO" id="GO:0005886">
    <property type="term" value="C:plasma membrane"/>
    <property type="evidence" value="ECO:0007669"/>
    <property type="project" value="UniProtKB-SubCell"/>
</dbReference>
<feature type="transmembrane region" description="Helical" evidence="6">
    <location>
        <begin position="603"/>
        <end position="630"/>
    </location>
</feature>
<dbReference type="EMBL" id="CP126101">
    <property type="protein sequence ID" value="WHY52186.1"/>
    <property type="molecule type" value="Genomic_DNA"/>
</dbReference>
<evidence type="ECO:0000256" key="5">
    <source>
        <dbReference type="ARBA" id="ARBA00023136"/>
    </source>
</evidence>
<feature type="transmembrane region" description="Helical" evidence="6">
    <location>
        <begin position="660"/>
        <end position="681"/>
    </location>
</feature>
<feature type="domain" description="ABC3 transporter permease C-terminal" evidence="7">
    <location>
        <begin position="236"/>
        <end position="353"/>
    </location>
</feature>
<evidence type="ECO:0000256" key="6">
    <source>
        <dbReference type="SAM" id="Phobius"/>
    </source>
</evidence>
<dbReference type="PANTHER" id="PTHR30287:SF1">
    <property type="entry name" value="INNER MEMBRANE PROTEIN"/>
    <property type="match status" value="1"/>
</dbReference>
<dbReference type="PANTHER" id="PTHR30287">
    <property type="entry name" value="MEMBRANE COMPONENT OF PREDICTED ABC SUPERFAMILY METABOLITE UPTAKE TRANSPORTER"/>
    <property type="match status" value="1"/>
</dbReference>
<name>A0AAX3WWH6_9BACI</name>
<keyword evidence="2" id="KW-1003">Cell membrane</keyword>
<feature type="transmembrane region" description="Helical" evidence="6">
    <location>
        <begin position="701"/>
        <end position="719"/>
    </location>
</feature>
<dbReference type="Proteomes" id="UP001178322">
    <property type="component" value="Chromosome"/>
</dbReference>
<feature type="transmembrane region" description="Helical" evidence="6">
    <location>
        <begin position="327"/>
        <end position="351"/>
    </location>
</feature>
<evidence type="ECO:0000313" key="9">
    <source>
        <dbReference type="Proteomes" id="UP001178322"/>
    </source>
</evidence>
<feature type="transmembrane region" description="Helical" evidence="6">
    <location>
        <begin position="7"/>
        <end position="27"/>
    </location>
</feature>
<sequence>MKLNKQYPLVLVVVFSMFICSLLVFYLQNISSVKNVLAGQNQQDFTLILQKEEIIEDLSNEYSFTYEPLTYKVIYEENNIFRIMKNTRSIDIPMYSKGVAPNEMSEIAIDQNFSKQNGLTVGDSVDIGNTSYFISGVFTLPDAVTPVVADNGITYKSTNQAFILCSEDLYTIWDEQERISYSGRFSEHLSEKQKQIFLEKMLMNPSVKSIVNKEDNPQILSSLIAKEKMFKVCLISALCFLIVTIVILLTTTIIQNINETKSDMGVFKALGYTTVQIAKRYLIVGVFVLIGGIIGYLTSYIISPLFINRMNSTFLVPNVLQKFDTVQFILFTIIPALFFSILAFGIAVFTLRKPPLEMIHNAESVKLNVFVKRRQKIRKTLPFKKIVFKSIIANNILLVLLALLTGFMASANLQIAFSLQAMSDKVSSLTLKGVEYESNVRYKEARIMESLDSGIPYYAIDCKLEFPNGNVLNNGQFMTLSNSSSLFKLYSIQKQDNIDISKQEGIVVNDWMRKKYDLSIGDTVKIYINNDAYQLPIAAIEQSVYGEIVYSNFEIANKFGILEKEDYNGVFTDDNVEFDNKQHIFVSKYEDIIDSSSQQKGTYVVLSFLFIIIGLALSILTISIVVKVIISSNRKYLSLMKAFGYTYSECNRIVLSGFRIIAYIGFIIGTIYAIILSKFLFDALAKSSTMAIPMSPDIKVIVLSLAIFAVSYEVIMLLYKKSFNAVSVQEVMMK</sequence>
<dbReference type="Pfam" id="PF02687">
    <property type="entry name" value="FtsX"/>
    <property type="match status" value="2"/>
</dbReference>
<accession>A0AAX3WWH6</accession>
<keyword evidence="4 6" id="KW-1133">Transmembrane helix</keyword>
<organism evidence="8 9">
    <name type="scientific">Lysinibacillus pakistanensis</name>
    <dbReference type="NCBI Taxonomy" id="759811"/>
    <lineage>
        <taxon>Bacteria</taxon>
        <taxon>Bacillati</taxon>
        <taxon>Bacillota</taxon>
        <taxon>Bacilli</taxon>
        <taxon>Bacillales</taxon>
        <taxon>Bacillaceae</taxon>
        <taxon>Lysinibacillus</taxon>
    </lineage>
</organism>
<protein>
    <submittedName>
        <fullName evidence="8">ABC transporter permease</fullName>
    </submittedName>
</protein>
<evidence type="ECO:0000256" key="4">
    <source>
        <dbReference type="ARBA" id="ARBA00022989"/>
    </source>
</evidence>
<feature type="transmembrane region" description="Helical" evidence="6">
    <location>
        <begin position="229"/>
        <end position="254"/>
    </location>
</feature>
<evidence type="ECO:0000256" key="2">
    <source>
        <dbReference type="ARBA" id="ARBA00022475"/>
    </source>
</evidence>
<dbReference type="AlphaFoldDB" id="A0AAX3WWH6"/>
<comment type="subcellular location">
    <subcellularLocation>
        <location evidence="1">Cell membrane</location>
        <topology evidence="1">Multi-pass membrane protein</topology>
    </subcellularLocation>
</comment>
<keyword evidence="3 6" id="KW-0812">Transmembrane</keyword>
<keyword evidence="5 6" id="KW-0472">Membrane</keyword>
<evidence type="ECO:0000259" key="7">
    <source>
        <dbReference type="Pfam" id="PF02687"/>
    </source>
</evidence>
<dbReference type="InterPro" id="IPR003838">
    <property type="entry name" value="ABC3_permease_C"/>
</dbReference>
<evidence type="ECO:0000256" key="3">
    <source>
        <dbReference type="ARBA" id="ARBA00022692"/>
    </source>
</evidence>
<gene>
    <name evidence="8" type="ORF">QNH24_02835</name>
</gene>
<feature type="domain" description="ABC3 transporter permease C-terminal" evidence="7">
    <location>
        <begin position="609"/>
        <end position="718"/>
    </location>
</feature>
<feature type="transmembrane region" description="Helical" evidence="6">
    <location>
        <begin position="281"/>
        <end position="307"/>
    </location>
</feature>
<proteinExistence type="predicted"/>
<dbReference type="InterPro" id="IPR038766">
    <property type="entry name" value="Membrane_comp_ABC_pdt"/>
</dbReference>
<dbReference type="RefSeq" id="WP_283870664.1">
    <property type="nucleotide sequence ID" value="NZ_CP126101.1"/>
</dbReference>
<evidence type="ECO:0000313" key="8">
    <source>
        <dbReference type="EMBL" id="WHY52186.1"/>
    </source>
</evidence>
<evidence type="ECO:0000256" key="1">
    <source>
        <dbReference type="ARBA" id="ARBA00004651"/>
    </source>
</evidence>